<feature type="region of interest" description="Disordered" evidence="1">
    <location>
        <begin position="1"/>
        <end position="28"/>
    </location>
</feature>
<feature type="compositionally biased region" description="Low complexity" evidence="1">
    <location>
        <begin position="255"/>
        <end position="276"/>
    </location>
</feature>
<keyword evidence="3" id="KW-1185">Reference proteome</keyword>
<protein>
    <submittedName>
        <fullName evidence="2">Uncharacterized protein</fullName>
    </submittedName>
</protein>
<dbReference type="EMBL" id="JAFEKC020000009">
    <property type="protein sequence ID" value="KAK0512886.1"/>
    <property type="molecule type" value="Genomic_DNA"/>
</dbReference>
<accession>A0AA39R3R0</accession>
<organism evidence="2 3">
    <name type="scientific">Cladonia borealis</name>
    <dbReference type="NCBI Taxonomy" id="184061"/>
    <lineage>
        <taxon>Eukaryota</taxon>
        <taxon>Fungi</taxon>
        <taxon>Dikarya</taxon>
        <taxon>Ascomycota</taxon>
        <taxon>Pezizomycotina</taxon>
        <taxon>Lecanoromycetes</taxon>
        <taxon>OSLEUM clade</taxon>
        <taxon>Lecanoromycetidae</taxon>
        <taxon>Lecanorales</taxon>
        <taxon>Lecanorineae</taxon>
        <taxon>Cladoniaceae</taxon>
        <taxon>Cladonia</taxon>
    </lineage>
</organism>
<feature type="region of interest" description="Disordered" evidence="1">
    <location>
        <begin position="252"/>
        <end position="276"/>
    </location>
</feature>
<evidence type="ECO:0000256" key="1">
    <source>
        <dbReference type="SAM" id="MobiDB-lite"/>
    </source>
</evidence>
<comment type="caution">
    <text evidence="2">The sequence shown here is derived from an EMBL/GenBank/DDBJ whole genome shotgun (WGS) entry which is preliminary data.</text>
</comment>
<evidence type="ECO:0000313" key="3">
    <source>
        <dbReference type="Proteomes" id="UP001166286"/>
    </source>
</evidence>
<name>A0AA39R3R0_9LECA</name>
<gene>
    <name evidence="2" type="ORF">JMJ35_004903</name>
</gene>
<dbReference type="Proteomes" id="UP001166286">
    <property type="component" value="Unassembled WGS sequence"/>
</dbReference>
<dbReference type="AlphaFoldDB" id="A0AA39R3R0"/>
<evidence type="ECO:0000313" key="2">
    <source>
        <dbReference type="EMBL" id="KAK0512886.1"/>
    </source>
</evidence>
<reference evidence="2" key="1">
    <citation type="submission" date="2023-03" db="EMBL/GenBank/DDBJ databases">
        <title>Complete genome of Cladonia borealis.</title>
        <authorList>
            <person name="Park H."/>
        </authorList>
    </citation>
    <scope>NUCLEOTIDE SEQUENCE</scope>
    <source>
        <strain evidence="2">ANT050790</strain>
    </source>
</reference>
<sequence length="432" mass="48842">MELLTSTPTHKGVLGAGETAGQGPRDTSARYENVELPDDDFVLVDLDQDEIESTTRPIPMPKQQRRKLTSLLQLAAPHHNRSALVRWSRTNTDRKSSYAIRRDYRTKPYLGRVETSLFKWQMWLLRVSIDFLCNSTLPHYNQDILVRTLEILLLTLNENGVLLVIDIEKVHYTLCPPPGTPAYGQEYLRGGKRVRGYGSKEIAAACLEPELVDIQVMEGVEYTWEDDDGKGGRREKEEMWFMLRGTQPRPFPFYASPTTAPSPGSGQGSSQSSPSAFSDFHSYLSAASAGSVRAQARVVPSPVHPPTQTSIHIYQRHQQAQLPSSPLSRVHSLTNLAYAVLYQLECSVTPRHCINLIGLIFNTDYASNSIRDMRYQIVRTFPWDEQATPAIRNSRQMTSDSLFVETIAHELHQTKELEESRKNFYTGEGRMA</sequence>
<proteinExistence type="predicted"/>